<organism evidence="5 6">
    <name type="scientific">Thermobifida halotolerans</name>
    <dbReference type="NCBI Taxonomy" id="483545"/>
    <lineage>
        <taxon>Bacteria</taxon>
        <taxon>Bacillati</taxon>
        <taxon>Actinomycetota</taxon>
        <taxon>Actinomycetes</taxon>
        <taxon>Streptosporangiales</taxon>
        <taxon>Nocardiopsidaceae</taxon>
        <taxon>Thermobifida</taxon>
    </lineage>
</organism>
<dbReference type="AlphaFoldDB" id="A0A399FXM5"/>
<feature type="transmembrane region" description="Helical" evidence="4">
    <location>
        <begin position="64"/>
        <end position="92"/>
    </location>
</feature>
<dbReference type="Pfam" id="PF03704">
    <property type="entry name" value="BTAD"/>
    <property type="match status" value="1"/>
</dbReference>
<dbReference type="OrthoDB" id="8444614at2"/>
<dbReference type="Proteomes" id="UP000265719">
    <property type="component" value="Chromosome"/>
</dbReference>
<evidence type="ECO:0000256" key="1">
    <source>
        <dbReference type="ARBA" id="ARBA00023015"/>
    </source>
</evidence>
<evidence type="ECO:0000256" key="3">
    <source>
        <dbReference type="SAM" id="MobiDB-lite"/>
    </source>
</evidence>
<keyword evidence="2" id="KW-0804">Transcription</keyword>
<dbReference type="InterPro" id="IPR051677">
    <property type="entry name" value="AfsR-DnrI-RedD_regulator"/>
</dbReference>
<dbReference type="GO" id="GO:0003677">
    <property type="term" value="F:DNA binding"/>
    <property type="evidence" value="ECO:0007669"/>
    <property type="project" value="TreeGrafter"/>
</dbReference>
<accession>A0A399FXM5</accession>
<feature type="compositionally biased region" description="Low complexity" evidence="3">
    <location>
        <begin position="252"/>
        <end position="263"/>
    </location>
</feature>
<feature type="compositionally biased region" description="Pro residues" evidence="3">
    <location>
        <begin position="803"/>
        <end position="814"/>
    </location>
</feature>
<feature type="region of interest" description="Disordered" evidence="3">
    <location>
        <begin position="758"/>
        <end position="834"/>
    </location>
</feature>
<evidence type="ECO:0000256" key="4">
    <source>
        <dbReference type="SAM" id="Phobius"/>
    </source>
</evidence>
<keyword evidence="4" id="KW-0812">Transmembrane</keyword>
<keyword evidence="4" id="KW-0472">Membrane</keyword>
<name>A0A399FXM5_9ACTN</name>
<keyword evidence="6" id="KW-1185">Reference proteome</keyword>
<sequence length="1082" mass="114507">MTSTRLRPTRTTGGLARALGALTVLAAALVGLPWLLTLATTRLLPATPPGWEEAWWALVRPDNGTLFLGFLLVVAWAAWAGFTLCVLLEIIAQLRRRPTVRLPGLGWAHLGAASLVSAVLLGFTSSPAVAAEPVNPDVVVTVAEETNRPPEAAVAAAEPCAQPTHTADCHDTYVSIAATRLGDGDRYREIVDLNCGRTMPDGTVLSGDEFLEPGWELLLPDDAVPDRTAETVSEAAAGAEAAVDGAHETVTADTATDSGDTSVPHAVHNRSDDHGSIPEIGEGADGTDTAAPSVDNESMETAEEAPTPDTSFPDSEKHQTATDDQGSPETAEESTTTTPQPAHTPEPPGGPATPQADSAVPDQPSSETGDHDTDSAEDDEPAPAPTTPAETTTAQPRTATAENQKTDTEQIELTAQEDDDTDETPLAAGTIATGAMLASGILALLGTRRLLQHRARRPGHRIAQPDTESTIHAEEDLRHHADPASVELLDQALRSLAATAETEHLPPPPLLGARVTATGCELLLADHANPAHEAIPPFRALGRYSWALDPGDDALLPTEQAATTAAPYPGLLTLGQDPTGAHLLVNLTHIGAITLTGTDDHIQQVQWALAVELATSQWADHVNTTLVGVDPDLPALLDTERLRTADDIDTWLDGIEAMAGDLATTYPTEAGTPEILLTTRPLSPGHLRRLRAATLAAPTDLPVAIIAAATDTHHFPTEWTLDATPEKRVTLPELGRAITLQRATPDDQAHLTALLATTHEPDEPDPEWDLVPAEPTGPPPPHTDPGSAADSADTIRDGEVSTPPSPAPHPPPAGGGPDTDQPHRPLPPIPPLRLRDPGAPFIRVLGTVDIAGLDTAQLEAGKRRALVELACLLALKPGQTPDDVARTMGGPRGPWSASTRSANLSRLRTWLGRTPEGDPYFPTMTNGRYQLSPALGCDWTDFHRLSHRGLAHDTPEGTHFLLQALDLVRGEPFSGAAPGRYAWAEPLKHTINAAVADTTHTIAVRALASGDLAPAREALIKILEIDPVNELLYRDLIRLEHQAGNPKAIDRAVQRLTIALDTLDLDMEPATIELINQVTANR</sequence>
<feature type="compositionally biased region" description="Low complexity" evidence="3">
    <location>
        <begin position="387"/>
        <end position="402"/>
    </location>
</feature>
<feature type="compositionally biased region" description="Low complexity" evidence="3">
    <location>
        <begin position="327"/>
        <end position="341"/>
    </location>
</feature>
<dbReference type="EMBL" id="CP063196">
    <property type="protein sequence ID" value="UOE21485.1"/>
    <property type="molecule type" value="Genomic_DNA"/>
</dbReference>
<dbReference type="RefSeq" id="WP_068693502.1">
    <property type="nucleotide sequence ID" value="NZ_CP063196.1"/>
</dbReference>
<dbReference type="SMART" id="SM01043">
    <property type="entry name" value="BTAD"/>
    <property type="match status" value="1"/>
</dbReference>
<gene>
    <name evidence="5" type="ORF">NI17_010470</name>
</gene>
<evidence type="ECO:0000256" key="2">
    <source>
        <dbReference type="ARBA" id="ARBA00023163"/>
    </source>
</evidence>
<dbReference type="PANTHER" id="PTHR35807">
    <property type="entry name" value="TRANSCRIPTIONAL REGULATOR REDD-RELATED"/>
    <property type="match status" value="1"/>
</dbReference>
<protein>
    <submittedName>
        <fullName evidence="5">Uncharacterized protein</fullName>
    </submittedName>
</protein>
<dbReference type="SUPFAM" id="SSF48452">
    <property type="entry name" value="TPR-like"/>
    <property type="match status" value="1"/>
</dbReference>
<evidence type="ECO:0000313" key="6">
    <source>
        <dbReference type="Proteomes" id="UP000265719"/>
    </source>
</evidence>
<feature type="compositionally biased region" description="Pro residues" evidence="3">
    <location>
        <begin position="342"/>
        <end position="351"/>
    </location>
</feature>
<dbReference type="PANTHER" id="PTHR35807:SF1">
    <property type="entry name" value="TRANSCRIPTIONAL REGULATOR REDD"/>
    <property type="match status" value="1"/>
</dbReference>
<dbReference type="KEGG" id="thao:NI17_010470"/>
<dbReference type="Gene3D" id="1.25.40.10">
    <property type="entry name" value="Tetratricopeptide repeat domain"/>
    <property type="match status" value="1"/>
</dbReference>
<proteinExistence type="predicted"/>
<evidence type="ECO:0000313" key="5">
    <source>
        <dbReference type="EMBL" id="UOE21485.1"/>
    </source>
</evidence>
<dbReference type="InterPro" id="IPR011990">
    <property type="entry name" value="TPR-like_helical_dom_sf"/>
</dbReference>
<reference evidence="5" key="1">
    <citation type="submission" date="2020-10" db="EMBL/GenBank/DDBJ databases">
        <title>De novo genome project of the cellulose decomposer Thermobifida halotolerans type strain.</title>
        <authorList>
            <person name="Nagy I."/>
            <person name="Horvath B."/>
            <person name="Kukolya J."/>
            <person name="Nagy I."/>
            <person name="Orsini M."/>
        </authorList>
    </citation>
    <scope>NUCLEOTIDE SEQUENCE</scope>
    <source>
        <strain evidence="5">DSM 44931</strain>
    </source>
</reference>
<dbReference type="GO" id="GO:0006355">
    <property type="term" value="P:regulation of DNA-templated transcription"/>
    <property type="evidence" value="ECO:0007669"/>
    <property type="project" value="TreeGrafter"/>
</dbReference>
<keyword evidence="4" id="KW-1133">Transmembrane helix</keyword>
<feature type="transmembrane region" description="Helical" evidence="4">
    <location>
        <begin position="21"/>
        <end position="44"/>
    </location>
</feature>
<feature type="region of interest" description="Disordered" evidence="3">
    <location>
        <begin position="252"/>
        <end position="408"/>
    </location>
</feature>
<keyword evidence="1" id="KW-0805">Transcription regulation</keyword>
<dbReference type="InterPro" id="IPR005158">
    <property type="entry name" value="BTAD"/>
</dbReference>
<feature type="transmembrane region" description="Helical" evidence="4">
    <location>
        <begin position="104"/>
        <end position="123"/>
    </location>
</feature>